<feature type="transmembrane region" description="Helical" evidence="1">
    <location>
        <begin position="452"/>
        <end position="473"/>
    </location>
</feature>
<protein>
    <recommendedName>
        <fullName evidence="4">ABC transporter permease</fullName>
    </recommendedName>
</protein>
<keyword evidence="1" id="KW-1133">Transmembrane helix</keyword>
<name>A0ABT0APF1_9LACT</name>
<dbReference type="RefSeq" id="WP_243915340.1">
    <property type="nucleotide sequence ID" value="NZ_JAAECY010000048.1"/>
</dbReference>
<proteinExistence type="predicted"/>
<sequence>MNKQMMELIRVRLRNQFEWSKLSDKNMAIRMHALLTTIGYLVAFVLVIGYAISLPYQMNQDLQLDKVNPYVASLLFWVLGIWTLLSGVKNILVGFDHDQIFVLPIKEWQAKLVNIISSYIIQLILCGVVLFSLQIPLYFFQPFPLINFLIVGIYVIMTPLLAIGGSLIVSLLVKSFLFVLNFRSTFIEAILTLGIFISPLVYGYATVPFNSKAGVINTSFLPISLLEVVKANNWLEIILLFATVLIVFSGLCLMIAKEYRPLTTLFGVKSTVNKHYILEVRPILAALLKKEISRYFSSFTYVINTIITPIALFVIAVGLSMGLLPKFSPIVIDSLNLTMTTSFMYFVIFIVCLTLTTTTSCSFSFEGKNVWIIQSLPISVKELSIAKGLLNILLFLPGLVAASVACWSTFGLRRFDFMIHIIFLLTSLLCISFLGLAINLKFPNFNWSNEMVVVKQGMSTIITAVASMGMISFSVILSLFLGTLGVGIVVVIELLIILVATREIRKINYLQGDI</sequence>
<reference evidence="2 3" key="1">
    <citation type="journal article" date="2022" name="Microbiol. Res.">
        <title>Comparative genome analysis, predicted lifestyle and antimicrobial strategies of Lactococcus carnosus and Lactococcus paracarnosus isolated from meat.</title>
        <authorList>
            <person name="Werum V."/>
            <person name="Ehrmann M."/>
            <person name="Vogel R."/>
            <person name="Hilgarth M."/>
        </authorList>
    </citation>
    <scope>NUCLEOTIDE SEQUENCE [LARGE SCALE GENOMIC DNA]</scope>
    <source>
        <strain evidence="2 3">TMW21897</strain>
    </source>
</reference>
<gene>
    <name evidence="2" type="ORF">GYN19_10660</name>
</gene>
<feature type="transmembrane region" description="Helical" evidence="1">
    <location>
        <begin position="234"/>
        <end position="256"/>
    </location>
</feature>
<feature type="transmembrane region" description="Helical" evidence="1">
    <location>
        <begin position="343"/>
        <end position="367"/>
    </location>
</feature>
<evidence type="ECO:0000313" key="3">
    <source>
        <dbReference type="Proteomes" id="UP001522462"/>
    </source>
</evidence>
<keyword evidence="1" id="KW-0812">Transmembrane</keyword>
<keyword evidence="1" id="KW-0472">Membrane</keyword>
<feature type="transmembrane region" description="Helical" evidence="1">
    <location>
        <begin position="185"/>
        <end position="205"/>
    </location>
</feature>
<evidence type="ECO:0000313" key="2">
    <source>
        <dbReference type="EMBL" id="MCJ1978408.1"/>
    </source>
</evidence>
<feature type="transmembrane region" description="Helical" evidence="1">
    <location>
        <begin position="388"/>
        <end position="411"/>
    </location>
</feature>
<organism evidence="2 3">
    <name type="scientific">Pseudolactococcus paracarnosus</name>
    <dbReference type="NCBI Taxonomy" id="2749962"/>
    <lineage>
        <taxon>Bacteria</taxon>
        <taxon>Bacillati</taxon>
        <taxon>Bacillota</taxon>
        <taxon>Bacilli</taxon>
        <taxon>Lactobacillales</taxon>
        <taxon>Streptococcaceae</taxon>
        <taxon>Pseudolactococcus</taxon>
    </lineage>
</organism>
<evidence type="ECO:0008006" key="4">
    <source>
        <dbReference type="Google" id="ProtNLM"/>
    </source>
</evidence>
<feature type="transmembrane region" description="Helical" evidence="1">
    <location>
        <begin position="417"/>
        <end position="440"/>
    </location>
</feature>
<feature type="transmembrane region" description="Helical" evidence="1">
    <location>
        <begin position="479"/>
        <end position="500"/>
    </location>
</feature>
<accession>A0ABT0APF1</accession>
<dbReference type="EMBL" id="JAAEDA010000022">
    <property type="protein sequence ID" value="MCJ1978408.1"/>
    <property type="molecule type" value="Genomic_DNA"/>
</dbReference>
<feature type="transmembrane region" description="Helical" evidence="1">
    <location>
        <begin position="33"/>
        <end position="54"/>
    </location>
</feature>
<feature type="transmembrane region" description="Helical" evidence="1">
    <location>
        <begin position="145"/>
        <end position="173"/>
    </location>
</feature>
<feature type="transmembrane region" description="Helical" evidence="1">
    <location>
        <begin position="116"/>
        <end position="139"/>
    </location>
</feature>
<comment type="caution">
    <text evidence="2">The sequence shown here is derived from an EMBL/GenBank/DDBJ whole genome shotgun (WGS) entry which is preliminary data.</text>
</comment>
<feature type="transmembrane region" description="Helical" evidence="1">
    <location>
        <begin position="74"/>
        <end position="95"/>
    </location>
</feature>
<feature type="transmembrane region" description="Helical" evidence="1">
    <location>
        <begin position="299"/>
        <end position="323"/>
    </location>
</feature>
<evidence type="ECO:0000256" key="1">
    <source>
        <dbReference type="SAM" id="Phobius"/>
    </source>
</evidence>
<dbReference type="Proteomes" id="UP001522462">
    <property type="component" value="Unassembled WGS sequence"/>
</dbReference>
<keyword evidence="3" id="KW-1185">Reference proteome</keyword>